<dbReference type="EMBL" id="CCNB01000012">
    <property type="protein sequence ID" value="CDX37086.1"/>
    <property type="molecule type" value="Genomic_DNA"/>
</dbReference>
<accession>A0A090F026</accession>
<evidence type="ECO:0000313" key="1">
    <source>
        <dbReference type="EMBL" id="CDX37086.1"/>
    </source>
</evidence>
<reference evidence="1 2" key="1">
    <citation type="submission" date="2014-08" db="EMBL/GenBank/DDBJ databases">
        <authorList>
            <person name="Moulin Lionel"/>
        </authorList>
    </citation>
    <scope>NUCLEOTIDE SEQUENCE [LARGE SCALE GENOMIC DNA]</scope>
</reference>
<organism evidence="1 2">
    <name type="scientific">Mesorhizobium plurifarium</name>
    <dbReference type="NCBI Taxonomy" id="69974"/>
    <lineage>
        <taxon>Bacteria</taxon>
        <taxon>Pseudomonadati</taxon>
        <taxon>Pseudomonadota</taxon>
        <taxon>Alphaproteobacteria</taxon>
        <taxon>Hyphomicrobiales</taxon>
        <taxon>Phyllobacteriaceae</taxon>
        <taxon>Mesorhizobium</taxon>
    </lineage>
</organism>
<proteinExistence type="predicted"/>
<name>A0A090F026_MESPL</name>
<evidence type="ECO:0000313" key="2">
    <source>
        <dbReference type="Proteomes" id="UP000046373"/>
    </source>
</evidence>
<sequence>MKGFPFGIASNITIGKTDIGFLINEFAKPDFSQHLSPREQSRALRALPLAMGDRR</sequence>
<dbReference type="AlphaFoldDB" id="A0A090F026"/>
<gene>
    <name evidence="1" type="ORF">MPLDJ20_20800</name>
</gene>
<dbReference type="Proteomes" id="UP000046373">
    <property type="component" value="Unassembled WGS sequence"/>
</dbReference>
<protein>
    <submittedName>
        <fullName evidence="1">Uncharacterized protein</fullName>
    </submittedName>
</protein>